<evidence type="ECO:0000313" key="6">
    <source>
        <dbReference type="Proteomes" id="UP000309174"/>
    </source>
</evidence>
<gene>
    <name evidence="5" type="ORF">ETD83_05840</name>
</gene>
<keyword evidence="3" id="KW-0804">Transcription</keyword>
<name>A0A5C4JHD9_9ACTN</name>
<dbReference type="Pfam" id="PF00392">
    <property type="entry name" value="GntR"/>
    <property type="match status" value="1"/>
</dbReference>
<evidence type="ECO:0000256" key="3">
    <source>
        <dbReference type="ARBA" id="ARBA00023163"/>
    </source>
</evidence>
<dbReference type="Gene3D" id="1.10.10.10">
    <property type="entry name" value="Winged helix-like DNA-binding domain superfamily/Winged helix DNA-binding domain"/>
    <property type="match status" value="1"/>
</dbReference>
<proteinExistence type="predicted"/>
<dbReference type="InterPro" id="IPR008920">
    <property type="entry name" value="TF_FadR/GntR_C"/>
</dbReference>
<dbReference type="CDD" id="cd07377">
    <property type="entry name" value="WHTH_GntR"/>
    <property type="match status" value="1"/>
</dbReference>
<dbReference type="InterPro" id="IPR036388">
    <property type="entry name" value="WH-like_DNA-bd_sf"/>
</dbReference>
<keyword evidence="1" id="KW-0805">Transcription regulation</keyword>
<reference evidence="5 6" key="1">
    <citation type="submission" date="2019-05" db="EMBL/GenBank/DDBJ databases">
        <title>Draft genome sequence of Actinomadura sp. 14C53.</title>
        <authorList>
            <person name="Saricaoglu S."/>
            <person name="Isik K."/>
        </authorList>
    </citation>
    <scope>NUCLEOTIDE SEQUENCE [LARGE SCALE GENOMIC DNA]</scope>
    <source>
        <strain evidence="5 6">14C53</strain>
    </source>
</reference>
<evidence type="ECO:0000256" key="2">
    <source>
        <dbReference type="ARBA" id="ARBA00023125"/>
    </source>
</evidence>
<dbReference type="SMART" id="SM00345">
    <property type="entry name" value="HTH_GNTR"/>
    <property type="match status" value="1"/>
</dbReference>
<dbReference type="GO" id="GO:0003677">
    <property type="term" value="F:DNA binding"/>
    <property type="evidence" value="ECO:0007669"/>
    <property type="project" value="UniProtKB-KW"/>
</dbReference>
<dbReference type="PANTHER" id="PTHR43537:SF41">
    <property type="entry name" value="TRANSCRIPTIONAL REGULATORY PROTEIN"/>
    <property type="match status" value="1"/>
</dbReference>
<organism evidence="5 6">
    <name type="scientific">Actinomadura soli</name>
    <dbReference type="NCBI Taxonomy" id="2508997"/>
    <lineage>
        <taxon>Bacteria</taxon>
        <taxon>Bacillati</taxon>
        <taxon>Actinomycetota</taxon>
        <taxon>Actinomycetes</taxon>
        <taxon>Streptosporangiales</taxon>
        <taxon>Thermomonosporaceae</taxon>
        <taxon>Actinomadura</taxon>
    </lineage>
</organism>
<keyword evidence="6" id="KW-1185">Reference proteome</keyword>
<dbReference type="SUPFAM" id="SSF48008">
    <property type="entry name" value="GntR ligand-binding domain-like"/>
    <property type="match status" value="1"/>
</dbReference>
<evidence type="ECO:0000259" key="4">
    <source>
        <dbReference type="PROSITE" id="PS50949"/>
    </source>
</evidence>
<accession>A0A5C4JHD9</accession>
<dbReference type="Pfam" id="PF07729">
    <property type="entry name" value="FCD"/>
    <property type="match status" value="1"/>
</dbReference>
<evidence type="ECO:0000313" key="5">
    <source>
        <dbReference type="EMBL" id="TMR05653.1"/>
    </source>
</evidence>
<dbReference type="GO" id="GO:0003700">
    <property type="term" value="F:DNA-binding transcription factor activity"/>
    <property type="evidence" value="ECO:0007669"/>
    <property type="project" value="InterPro"/>
</dbReference>
<dbReference type="SUPFAM" id="SSF46785">
    <property type="entry name" value="Winged helix' DNA-binding domain"/>
    <property type="match status" value="1"/>
</dbReference>
<dbReference type="Gene3D" id="1.20.120.530">
    <property type="entry name" value="GntR ligand-binding domain-like"/>
    <property type="match status" value="1"/>
</dbReference>
<dbReference type="RefSeq" id="WP_138644013.1">
    <property type="nucleotide sequence ID" value="NZ_VCKW01000019.1"/>
</dbReference>
<dbReference type="OrthoDB" id="5182935at2"/>
<dbReference type="Proteomes" id="UP000309174">
    <property type="component" value="Unassembled WGS sequence"/>
</dbReference>
<dbReference type="InterPro" id="IPR000524">
    <property type="entry name" value="Tscrpt_reg_HTH_GntR"/>
</dbReference>
<dbReference type="PRINTS" id="PR00035">
    <property type="entry name" value="HTHGNTR"/>
</dbReference>
<dbReference type="PANTHER" id="PTHR43537">
    <property type="entry name" value="TRANSCRIPTIONAL REGULATOR, GNTR FAMILY"/>
    <property type="match status" value="1"/>
</dbReference>
<protein>
    <submittedName>
        <fullName evidence="5">GntR family transcriptional regulator</fullName>
    </submittedName>
</protein>
<dbReference type="EMBL" id="VCKW01000019">
    <property type="protein sequence ID" value="TMR05653.1"/>
    <property type="molecule type" value="Genomic_DNA"/>
</dbReference>
<dbReference type="InterPro" id="IPR036390">
    <property type="entry name" value="WH_DNA-bd_sf"/>
</dbReference>
<evidence type="ECO:0000256" key="1">
    <source>
        <dbReference type="ARBA" id="ARBA00023015"/>
    </source>
</evidence>
<dbReference type="InterPro" id="IPR011711">
    <property type="entry name" value="GntR_C"/>
</dbReference>
<keyword evidence="2" id="KW-0238">DNA-binding</keyword>
<feature type="domain" description="HTH gntR-type" evidence="4">
    <location>
        <begin position="11"/>
        <end position="78"/>
    </location>
</feature>
<dbReference type="AlphaFoldDB" id="A0A5C4JHD9"/>
<comment type="caution">
    <text evidence="5">The sequence shown here is derived from an EMBL/GenBank/DDBJ whole genome shotgun (WGS) entry which is preliminary data.</text>
</comment>
<dbReference type="SMART" id="SM00895">
    <property type="entry name" value="FCD"/>
    <property type="match status" value="1"/>
</dbReference>
<dbReference type="PROSITE" id="PS50949">
    <property type="entry name" value="HTH_GNTR"/>
    <property type="match status" value="1"/>
</dbReference>
<sequence length="228" mass="25503">MTAGDRPRRPPTAQQFVLEEIRRAITSGELRPGDPIRQDALAAELGVSRVPLREALKILEGEGLVAYRVHRGYGVVSLSMDDLREVYRIRELLEAEAVRRAIGELTAADLDRLEEIQRGVERAGEAGDVAGMAAANRRFHFTLFECSGMPRLVRHIRLLWEATDAYRSLYYSDGENRQRVNREHRATLAALHDRDAEKAIASLDEHRAHAVAALELAFSEETAAKPGQ</sequence>